<evidence type="ECO:0000313" key="2">
    <source>
        <dbReference type="Proteomes" id="UP000796761"/>
    </source>
</evidence>
<proteinExistence type="predicted"/>
<dbReference type="EMBL" id="SWJQ01000310">
    <property type="protein sequence ID" value="TRZ16487.1"/>
    <property type="molecule type" value="Genomic_DNA"/>
</dbReference>
<dbReference type="Proteomes" id="UP000796761">
    <property type="component" value="Unassembled WGS sequence"/>
</dbReference>
<dbReference type="OrthoDB" id="10552585at2759"/>
<evidence type="ECO:0000313" key="1">
    <source>
        <dbReference type="EMBL" id="TRZ16487.1"/>
    </source>
</evidence>
<organism evidence="1 2">
    <name type="scientific">Zosterops borbonicus</name>
    <dbReference type="NCBI Taxonomy" id="364589"/>
    <lineage>
        <taxon>Eukaryota</taxon>
        <taxon>Metazoa</taxon>
        <taxon>Chordata</taxon>
        <taxon>Craniata</taxon>
        <taxon>Vertebrata</taxon>
        <taxon>Euteleostomi</taxon>
        <taxon>Archelosauria</taxon>
        <taxon>Archosauria</taxon>
        <taxon>Dinosauria</taxon>
        <taxon>Saurischia</taxon>
        <taxon>Theropoda</taxon>
        <taxon>Coelurosauria</taxon>
        <taxon>Aves</taxon>
        <taxon>Neognathae</taxon>
        <taxon>Neoaves</taxon>
        <taxon>Telluraves</taxon>
        <taxon>Australaves</taxon>
        <taxon>Passeriformes</taxon>
        <taxon>Sylvioidea</taxon>
        <taxon>Zosteropidae</taxon>
        <taxon>Zosterops</taxon>
    </lineage>
</organism>
<comment type="caution">
    <text evidence="1">The sequence shown here is derived from an EMBL/GenBank/DDBJ whole genome shotgun (WGS) entry which is preliminary data.</text>
</comment>
<reference evidence="1" key="1">
    <citation type="submission" date="2019-04" db="EMBL/GenBank/DDBJ databases">
        <title>Genome assembly of Zosterops borbonicus 15179.</title>
        <authorList>
            <person name="Leroy T."/>
            <person name="Anselmetti Y."/>
            <person name="Tilak M.-K."/>
            <person name="Nabholz B."/>
        </authorList>
    </citation>
    <scope>NUCLEOTIDE SEQUENCE</scope>
    <source>
        <strain evidence="1">HGM_15179</strain>
        <tissue evidence="1">Muscle</tissue>
    </source>
</reference>
<name>A0A8K1LJU0_9PASS</name>
<gene>
    <name evidence="1" type="ORF">HGM15179_010616</name>
</gene>
<keyword evidence="2" id="KW-1185">Reference proteome</keyword>
<accession>A0A8K1LJU0</accession>
<protein>
    <submittedName>
        <fullName evidence="1">Uncharacterized protein</fullName>
    </submittedName>
</protein>
<dbReference type="AlphaFoldDB" id="A0A8K1LJU0"/>
<sequence>MVCKGGGGGSPGAEEEILLPSLQHMEVHYGIDIHLQPIEDPVLEQMDAKRRLAPWEAHTGAVSQQWLCGRSAHSPKLQSAISKER</sequence>